<evidence type="ECO:0000256" key="4">
    <source>
        <dbReference type="ARBA" id="ARBA00022840"/>
    </source>
</evidence>
<evidence type="ECO:0000256" key="2">
    <source>
        <dbReference type="ARBA" id="ARBA00022741"/>
    </source>
</evidence>
<keyword evidence="5" id="KW-0963">Cytoplasm</keyword>
<accession>D1CI62</accession>
<dbReference type="InterPro" id="IPR004372">
    <property type="entry name" value="Ac/propionate_kinase"/>
</dbReference>
<evidence type="ECO:0000256" key="1">
    <source>
        <dbReference type="ARBA" id="ARBA00022679"/>
    </source>
</evidence>
<dbReference type="SUPFAM" id="SSF53067">
    <property type="entry name" value="Actin-like ATPase domain"/>
    <property type="match status" value="2"/>
</dbReference>
<name>D1CI62_THET1</name>
<evidence type="ECO:0000256" key="6">
    <source>
        <dbReference type="RuleBase" id="RU003835"/>
    </source>
</evidence>
<organism evidence="7 8">
    <name type="scientific">Thermobaculum terrenum (strain ATCC BAA-798 / CCMEE 7001 / YNP1)</name>
    <dbReference type="NCBI Taxonomy" id="525904"/>
    <lineage>
        <taxon>Bacteria</taxon>
        <taxon>Bacillati</taxon>
        <taxon>Chloroflexota</taxon>
        <taxon>Chloroflexia</taxon>
        <taxon>Candidatus Thermobaculales</taxon>
        <taxon>Candidatus Thermobaculaceae</taxon>
        <taxon>Thermobaculum</taxon>
    </lineage>
</organism>
<evidence type="ECO:0000313" key="8">
    <source>
        <dbReference type="Proteomes" id="UP000000323"/>
    </source>
</evidence>
<dbReference type="NCBIfam" id="TIGR00016">
    <property type="entry name" value="ackA"/>
    <property type="match status" value="1"/>
</dbReference>
<comment type="subcellular location">
    <subcellularLocation>
        <location evidence="5">Cytoplasm</location>
    </subcellularLocation>
</comment>
<dbReference type="Pfam" id="PF00871">
    <property type="entry name" value="Acetate_kinase"/>
    <property type="match status" value="1"/>
</dbReference>
<dbReference type="HAMAP" id="MF_00020">
    <property type="entry name" value="Acetate_kinase"/>
    <property type="match status" value="1"/>
</dbReference>
<dbReference type="GO" id="GO:0006083">
    <property type="term" value="P:acetate metabolic process"/>
    <property type="evidence" value="ECO:0007669"/>
    <property type="project" value="TreeGrafter"/>
</dbReference>
<evidence type="ECO:0000256" key="3">
    <source>
        <dbReference type="ARBA" id="ARBA00022777"/>
    </source>
</evidence>
<dbReference type="PRINTS" id="PR00471">
    <property type="entry name" value="ACETATEKNASE"/>
</dbReference>
<keyword evidence="8" id="KW-1185">Reference proteome</keyword>
<feature type="binding site" evidence="5">
    <location>
        <begin position="253"/>
        <end position="255"/>
    </location>
    <ligand>
        <name>ATP</name>
        <dbReference type="ChEBI" id="CHEBI:30616"/>
    </ligand>
</feature>
<proteinExistence type="inferred from homology"/>
<feature type="site" description="Transition state stabilizer" evidence="5">
    <location>
        <position position="150"/>
    </location>
</feature>
<comment type="caution">
    <text evidence="5">Lacks conserved residue(s) required for the propagation of feature annotation.</text>
</comment>
<evidence type="ECO:0000313" key="7">
    <source>
        <dbReference type="EMBL" id="ACZ43433.1"/>
    </source>
</evidence>
<dbReference type="GO" id="GO:0005737">
    <property type="term" value="C:cytoplasm"/>
    <property type="evidence" value="ECO:0007669"/>
    <property type="project" value="UniProtKB-SubCell"/>
</dbReference>
<dbReference type="Proteomes" id="UP000000323">
    <property type="component" value="Chromosome 2"/>
</dbReference>
<keyword evidence="4 5" id="KW-0067">ATP-binding</keyword>
<comment type="cofactor">
    <cofactor evidence="5">
        <name>Mg(2+)</name>
        <dbReference type="ChEBI" id="CHEBI:18420"/>
    </cofactor>
    <cofactor evidence="5">
        <name>Mn(2+)</name>
        <dbReference type="ChEBI" id="CHEBI:29035"/>
    </cofactor>
    <text evidence="5">Mg(2+). Can also accept Mn(2+).</text>
</comment>
<feature type="binding site" evidence="5">
    <location>
        <position position="351"/>
    </location>
    <ligand>
        <name>Mg(2+)</name>
        <dbReference type="ChEBI" id="CHEBI:18420"/>
    </ligand>
</feature>
<dbReference type="EMBL" id="CP001826">
    <property type="protein sequence ID" value="ACZ43433.1"/>
    <property type="molecule type" value="Genomic_DNA"/>
</dbReference>
<keyword evidence="1 5" id="KW-0808">Transferase</keyword>
<dbReference type="EC" id="2.7.2.1" evidence="5"/>
<gene>
    <name evidence="5" type="primary">ackA</name>
    <name evidence="7" type="ordered locus">Tter_2544</name>
</gene>
<protein>
    <recommendedName>
        <fullName evidence="5">Acetate kinase</fullName>
        <ecNumber evidence="5">2.7.2.1</ecNumber>
    </recommendedName>
    <alternativeName>
        <fullName evidence="5">Acetokinase</fullName>
    </alternativeName>
</protein>
<keyword evidence="5" id="KW-0460">Magnesium</keyword>
<feature type="binding site" evidence="5">
    <location>
        <begin position="298"/>
        <end position="302"/>
    </location>
    <ligand>
        <name>ATP</name>
        <dbReference type="ChEBI" id="CHEBI:30616"/>
    </ligand>
</feature>
<feature type="site" description="Transition state stabilizer" evidence="5">
    <location>
        <position position="211"/>
    </location>
</feature>
<comment type="catalytic activity">
    <reaction evidence="5">
        <text>acetate + ATP = acetyl phosphate + ADP</text>
        <dbReference type="Rhea" id="RHEA:11352"/>
        <dbReference type="ChEBI" id="CHEBI:22191"/>
        <dbReference type="ChEBI" id="CHEBI:30089"/>
        <dbReference type="ChEBI" id="CHEBI:30616"/>
        <dbReference type="ChEBI" id="CHEBI:456216"/>
        <dbReference type="EC" id="2.7.2.1"/>
    </reaction>
</comment>
<comment type="pathway">
    <text evidence="5">Metabolic intermediate biosynthesis; acetyl-CoA biosynthesis; acetyl-CoA from acetate: step 1/2.</text>
</comment>
<dbReference type="Gene3D" id="3.30.420.40">
    <property type="match status" value="2"/>
</dbReference>
<dbReference type="OrthoDB" id="9802453at2"/>
<dbReference type="PIRSF" id="PIRSF000722">
    <property type="entry name" value="Acetate_prop_kin"/>
    <property type="match status" value="1"/>
</dbReference>
<reference evidence="8" key="1">
    <citation type="journal article" date="2010" name="Stand. Genomic Sci.">
        <title>Complete genome sequence of 'Thermobaculum terrenum' type strain (YNP1).</title>
        <authorList>
            <person name="Kiss H."/>
            <person name="Cleland D."/>
            <person name="Lapidus A."/>
            <person name="Lucas S."/>
            <person name="Glavina Del Rio T."/>
            <person name="Nolan M."/>
            <person name="Tice H."/>
            <person name="Han C."/>
            <person name="Goodwin L."/>
            <person name="Pitluck S."/>
            <person name="Liolios K."/>
            <person name="Ivanova N."/>
            <person name="Mavromatis K."/>
            <person name="Ovchinnikova G."/>
            <person name="Pati A."/>
            <person name="Chen A."/>
            <person name="Palaniappan K."/>
            <person name="Land M."/>
            <person name="Hauser L."/>
            <person name="Chang Y."/>
            <person name="Jeffries C."/>
            <person name="Lu M."/>
            <person name="Brettin T."/>
            <person name="Detter J."/>
            <person name="Goker M."/>
            <person name="Tindall B."/>
            <person name="Beck B."/>
            <person name="McDermott T."/>
            <person name="Woyke T."/>
            <person name="Bristow J."/>
            <person name="Eisen J."/>
            <person name="Markowitz V."/>
            <person name="Hugenholtz P."/>
            <person name="Kyrpides N."/>
            <person name="Klenk H."/>
            <person name="Cheng J."/>
        </authorList>
    </citation>
    <scope>NUCLEOTIDE SEQUENCE [LARGE SCALE GENOMIC DNA]</scope>
    <source>
        <strain evidence="8">ATCC BAA-798 / YNP1</strain>
    </source>
</reference>
<dbReference type="eggNOG" id="COG0282">
    <property type="taxonomic scope" value="Bacteria"/>
</dbReference>
<comment type="subunit">
    <text evidence="5">Homodimer.</text>
</comment>
<dbReference type="GO" id="GO:0008776">
    <property type="term" value="F:acetate kinase activity"/>
    <property type="evidence" value="ECO:0007669"/>
    <property type="project" value="UniProtKB-UniRule"/>
</dbReference>
<comment type="similarity">
    <text evidence="5 6">Belongs to the acetokinase family.</text>
</comment>
<sequence>MRVLTVNAGSSSLRLGLCEGDGAVIRRIAEVKYEGTQIVVAWLESFLAQAPSEVDAVAHRVVHGGEHMTSSRLIDAGVEGEIERLAPLAPLHNPPALQWIRACRRVLGDRVPQVAVFDTAFYCHLPAVARAYALPLETCRELGIRRYGFHGIAHQAMWRRWRQLRPDLEDGGRVISLQLGAGCSATAIARGGPLDTSMGFSPLEGLVMATRPGDVDPGAMVYLQRALGWGPNELDDLLNNHSGLLGLSGLSGDMRVLLSSDSPEARLAVELYCYRARKYVGAYMAVLAGADGILFGGGVGEHAPQVRQAILRDMEWCGIALDPEANAAATSGEHRISLADSLDVWVVPVDEAAVLAEEAIRVVSKIGDEGGQM</sequence>
<dbReference type="GO" id="GO:0006085">
    <property type="term" value="P:acetyl-CoA biosynthetic process"/>
    <property type="evidence" value="ECO:0007669"/>
    <property type="project" value="UniProtKB-UniRule"/>
</dbReference>
<dbReference type="KEGG" id="ttr:Tter_2544"/>
<keyword evidence="5" id="KW-0479">Metal-binding</keyword>
<dbReference type="STRING" id="525904.Tter_2544"/>
<comment type="function">
    <text evidence="5">Catalyzes the formation of acetyl phosphate from acetate and ATP. Can also catalyze the reverse reaction.</text>
</comment>
<dbReference type="GO" id="GO:0005524">
    <property type="term" value="F:ATP binding"/>
    <property type="evidence" value="ECO:0007669"/>
    <property type="project" value="UniProtKB-KW"/>
</dbReference>
<dbReference type="PANTHER" id="PTHR21060">
    <property type="entry name" value="ACETATE KINASE"/>
    <property type="match status" value="1"/>
</dbReference>
<keyword evidence="3 5" id="KW-0418">Kinase</keyword>
<dbReference type="GO" id="GO:0000287">
    <property type="term" value="F:magnesium ion binding"/>
    <property type="evidence" value="ECO:0007669"/>
    <property type="project" value="UniProtKB-UniRule"/>
</dbReference>
<feature type="active site" description="Proton donor/acceptor" evidence="5">
    <location>
        <position position="118"/>
    </location>
</feature>
<feature type="binding site" evidence="5">
    <location>
        <position position="7"/>
    </location>
    <ligand>
        <name>Mg(2+)</name>
        <dbReference type="ChEBI" id="CHEBI:18420"/>
    </ligand>
</feature>
<dbReference type="InterPro" id="IPR000890">
    <property type="entry name" value="Aliphatic_acid_kin_short-chain"/>
</dbReference>
<dbReference type="PANTHER" id="PTHR21060:SF15">
    <property type="entry name" value="ACETATE KINASE-RELATED"/>
    <property type="match status" value="1"/>
</dbReference>
<feature type="binding site" evidence="5">
    <location>
        <position position="60"/>
    </location>
    <ligand>
        <name>substrate</name>
    </ligand>
</feature>
<keyword evidence="2 5" id="KW-0547">Nucleotide-binding</keyword>
<dbReference type="AlphaFoldDB" id="D1CI62"/>
<evidence type="ECO:0000256" key="5">
    <source>
        <dbReference type="HAMAP-Rule" id="MF_00020"/>
    </source>
</evidence>
<dbReference type="InterPro" id="IPR043129">
    <property type="entry name" value="ATPase_NBD"/>
</dbReference>
<dbReference type="UniPathway" id="UPA00340">
    <property type="reaction ID" value="UER00458"/>
</dbReference>
<dbReference type="HOGENOM" id="CLU_020352_0_0_0"/>